<reference evidence="4 5" key="1">
    <citation type="submission" date="2022-10" db="EMBL/GenBank/DDBJ databases">
        <title>Luteolibacter arcticus strain CCTCC AB 2014275, whole genome shotgun sequencing project.</title>
        <authorList>
            <person name="Zhao G."/>
            <person name="Shen L."/>
        </authorList>
    </citation>
    <scope>NUCLEOTIDE SEQUENCE [LARGE SCALE GENOMIC DNA]</scope>
    <source>
        <strain evidence="4 5">CCTCC AB 2014275</strain>
    </source>
</reference>
<organism evidence="4 5">
    <name type="scientific">Luteolibacter arcticus</name>
    <dbReference type="NCBI Taxonomy" id="1581411"/>
    <lineage>
        <taxon>Bacteria</taxon>
        <taxon>Pseudomonadati</taxon>
        <taxon>Verrucomicrobiota</taxon>
        <taxon>Verrucomicrobiia</taxon>
        <taxon>Verrucomicrobiales</taxon>
        <taxon>Verrucomicrobiaceae</taxon>
        <taxon>Luteolibacter</taxon>
    </lineage>
</organism>
<dbReference type="InterPro" id="IPR006860">
    <property type="entry name" value="FecR"/>
</dbReference>
<dbReference type="Pfam" id="PF04773">
    <property type="entry name" value="FecR"/>
    <property type="match status" value="1"/>
</dbReference>
<evidence type="ECO:0000313" key="4">
    <source>
        <dbReference type="EMBL" id="MCW1924065.1"/>
    </source>
</evidence>
<keyword evidence="5" id="KW-1185">Reference proteome</keyword>
<protein>
    <submittedName>
        <fullName evidence="4">FecR family protein</fullName>
    </submittedName>
</protein>
<proteinExistence type="predicted"/>
<feature type="region of interest" description="Disordered" evidence="1">
    <location>
        <begin position="240"/>
        <end position="276"/>
    </location>
</feature>
<dbReference type="RefSeq" id="WP_264488173.1">
    <property type="nucleotide sequence ID" value="NZ_JAPDDT010000007.1"/>
</dbReference>
<dbReference type="Gene3D" id="2.60.120.1440">
    <property type="match status" value="1"/>
</dbReference>
<name>A0ABT3GKP5_9BACT</name>
<evidence type="ECO:0000256" key="1">
    <source>
        <dbReference type="SAM" id="MobiDB-lite"/>
    </source>
</evidence>
<feature type="signal peptide" evidence="2">
    <location>
        <begin position="1"/>
        <end position="24"/>
    </location>
</feature>
<evidence type="ECO:0000256" key="2">
    <source>
        <dbReference type="SAM" id="SignalP"/>
    </source>
</evidence>
<keyword evidence="2" id="KW-0732">Signal</keyword>
<evidence type="ECO:0000313" key="5">
    <source>
        <dbReference type="Proteomes" id="UP001320876"/>
    </source>
</evidence>
<dbReference type="Proteomes" id="UP001320876">
    <property type="component" value="Unassembled WGS sequence"/>
</dbReference>
<sequence length="276" mass="29027">MKARLSFAATTAITLLALTGPLLASPLSEAQITYIVKDVRTVDPQKAPRPAKLREKLNTEQSVRTGIASRTELLFNDNTLTRIGANSHFSFTEGTRNMELKNGVILLQVPKGAGGAEIRTAAVTAAVTGTTIMLEASPGFTKLIVLEGSAWITPHGDKRKRKTNVKAGQEVILPNEAQKAPAPVVINLDVLVKTSKLASGKWGVALDKVLIDQAIAQQSRKGFVPTNLAIVGPGSNVVQLPEAGRLPPPPIVRTNPNGQPPGNPTDNPGNPGTGGP</sequence>
<gene>
    <name evidence="4" type="ORF">OKA05_15970</name>
</gene>
<evidence type="ECO:0000259" key="3">
    <source>
        <dbReference type="Pfam" id="PF04773"/>
    </source>
</evidence>
<accession>A0ABT3GKP5</accession>
<dbReference type="PANTHER" id="PTHR38731">
    <property type="entry name" value="LIPL45-RELATED LIPOPROTEIN-RELATED"/>
    <property type="match status" value="1"/>
</dbReference>
<feature type="chain" id="PRO_5047530062" evidence="2">
    <location>
        <begin position="25"/>
        <end position="276"/>
    </location>
</feature>
<dbReference type="EMBL" id="JAPDDT010000007">
    <property type="protein sequence ID" value="MCW1924065.1"/>
    <property type="molecule type" value="Genomic_DNA"/>
</dbReference>
<feature type="domain" description="FecR protein" evidence="3">
    <location>
        <begin position="62"/>
        <end position="149"/>
    </location>
</feature>
<comment type="caution">
    <text evidence="4">The sequence shown here is derived from an EMBL/GenBank/DDBJ whole genome shotgun (WGS) entry which is preliminary data.</text>
</comment>